<feature type="active site" evidence="4">
    <location>
        <position position="415"/>
    </location>
</feature>
<dbReference type="Proteomes" id="UP000254841">
    <property type="component" value="Unassembled WGS sequence"/>
</dbReference>
<dbReference type="PANTHER" id="PTHR47268:SF4">
    <property type="entry name" value="ACYLPHOSPHATASE"/>
    <property type="match status" value="1"/>
</dbReference>
<gene>
    <name evidence="7" type="primary">yccX</name>
    <name evidence="7" type="ORF">NCTC12410_01611</name>
</gene>
<comment type="catalytic activity">
    <reaction evidence="3 4">
        <text>an acyl phosphate + H2O = a carboxylate + phosphate + H(+)</text>
        <dbReference type="Rhea" id="RHEA:14965"/>
        <dbReference type="ChEBI" id="CHEBI:15377"/>
        <dbReference type="ChEBI" id="CHEBI:15378"/>
        <dbReference type="ChEBI" id="CHEBI:29067"/>
        <dbReference type="ChEBI" id="CHEBI:43474"/>
        <dbReference type="ChEBI" id="CHEBI:59918"/>
        <dbReference type="EC" id="3.6.1.7"/>
    </reaction>
</comment>
<sequence length="490" mass="54019">MASRRITYLGQSLEIAYIKHKPNAASTSNIVFLHGWGSHKELMLQAFGGSFADYTHYYIDLPGFGASSYGELESTFDTSAVRGQMDSSLSRKAESPKVQKVDSSMPDTQAVRILDTNDYAHIVLAFLRALRVRADIIVGHSFGGKVAVLCAAIEKVDSRNEAMDCHATATQCLAMTEKNAVSEKVDSRGNAENVEKTQNEKVEVVFDKTPQNTGAKNVFNKQATSGRIFDEKVGLCSGEQGDKTWVSIDAASHKLPAFSQKANAKTNNEDSSIGDIILLSSAGIIYPKPLKVRVKIACAKIAKALHLRLPFLRANDAKTLNPTMYEIFKRVVDEDFSPIFAACRHNVSIFWGRDDKATPLESGQQIHALIPSSRLFALEGDHYFFINQTARIESMYHTKAWHIRVFGKVQGVGYRKFAKAKADELGLQGSAQNLLDGSVEIFACGDESVAARFLQALWVGPSRAQVQEVQSQPCALKQEWLDRSAFEILT</sequence>
<evidence type="ECO:0000259" key="6">
    <source>
        <dbReference type="PROSITE" id="PS51160"/>
    </source>
</evidence>
<feature type="active site" evidence="4">
    <location>
        <position position="433"/>
    </location>
</feature>
<evidence type="ECO:0000256" key="4">
    <source>
        <dbReference type="PROSITE-ProRule" id="PRU00520"/>
    </source>
</evidence>
<dbReference type="EMBL" id="UGHV01000001">
    <property type="protein sequence ID" value="STO97774.1"/>
    <property type="molecule type" value="Genomic_DNA"/>
</dbReference>
<dbReference type="SUPFAM" id="SSF54975">
    <property type="entry name" value="Acylphosphatase/BLUF domain-like"/>
    <property type="match status" value="1"/>
</dbReference>
<keyword evidence="4 7" id="KW-0378">Hydrolase</keyword>
<protein>
    <recommendedName>
        <fullName evidence="2 4">acylphosphatase</fullName>
        <ecNumber evidence="2 4">3.6.1.7</ecNumber>
    </recommendedName>
</protein>
<feature type="domain" description="Acylphosphatase-like" evidence="6">
    <location>
        <begin position="400"/>
        <end position="490"/>
    </location>
</feature>
<dbReference type="EC" id="3.6.1.7" evidence="2 4"/>
<evidence type="ECO:0000256" key="1">
    <source>
        <dbReference type="ARBA" id="ARBA00005614"/>
    </source>
</evidence>
<dbReference type="SUPFAM" id="SSF53474">
    <property type="entry name" value="alpha/beta-Hydrolases"/>
    <property type="match status" value="1"/>
</dbReference>
<dbReference type="Gene3D" id="3.40.50.1820">
    <property type="entry name" value="alpha/beta hydrolase"/>
    <property type="match status" value="2"/>
</dbReference>
<evidence type="ECO:0000256" key="5">
    <source>
        <dbReference type="RuleBase" id="RU004168"/>
    </source>
</evidence>
<name>A0A377J675_9HELI</name>
<dbReference type="InterPro" id="IPR036046">
    <property type="entry name" value="Acylphosphatase-like_dom_sf"/>
</dbReference>
<evidence type="ECO:0000256" key="3">
    <source>
        <dbReference type="ARBA" id="ARBA00047645"/>
    </source>
</evidence>
<evidence type="ECO:0000313" key="7">
    <source>
        <dbReference type="EMBL" id="STO97774.1"/>
    </source>
</evidence>
<dbReference type="GO" id="GO:0003998">
    <property type="term" value="F:acylphosphatase activity"/>
    <property type="evidence" value="ECO:0007669"/>
    <property type="project" value="UniProtKB-EC"/>
</dbReference>
<organism evidence="7 8">
    <name type="scientific">Helicobacter canis</name>
    <dbReference type="NCBI Taxonomy" id="29419"/>
    <lineage>
        <taxon>Bacteria</taxon>
        <taxon>Pseudomonadati</taxon>
        <taxon>Campylobacterota</taxon>
        <taxon>Epsilonproteobacteria</taxon>
        <taxon>Campylobacterales</taxon>
        <taxon>Helicobacteraceae</taxon>
        <taxon>Helicobacter</taxon>
    </lineage>
</organism>
<dbReference type="PANTHER" id="PTHR47268">
    <property type="entry name" value="ACYLPHOSPHATASE"/>
    <property type="match status" value="1"/>
</dbReference>
<dbReference type="InterPro" id="IPR000073">
    <property type="entry name" value="AB_hydrolase_1"/>
</dbReference>
<dbReference type="PROSITE" id="PS51160">
    <property type="entry name" value="ACYLPHOSPHATASE_3"/>
    <property type="match status" value="1"/>
</dbReference>
<dbReference type="RefSeq" id="WP_115011989.1">
    <property type="nucleotide sequence ID" value="NZ_UGHV01000001.1"/>
</dbReference>
<dbReference type="Pfam" id="PF00561">
    <property type="entry name" value="Abhydrolase_1"/>
    <property type="match status" value="1"/>
</dbReference>
<dbReference type="OrthoDB" id="9808398at2"/>
<evidence type="ECO:0000313" key="8">
    <source>
        <dbReference type="Proteomes" id="UP000254841"/>
    </source>
</evidence>
<comment type="similarity">
    <text evidence="1 5">Belongs to the acylphosphatase family.</text>
</comment>
<reference evidence="7 8" key="1">
    <citation type="submission" date="2018-06" db="EMBL/GenBank/DDBJ databases">
        <authorList>
            <consortium name="Pathogen Informatics"/>
            <person name="Doyle S."/>
        </authorList>
    </citation>
    <scope>NUCLEOTIDE SEQUENCE [LARGE SCALE GENOMIC DNA]</scope>
    <source>
        <strain evidence="7 8">NCTC12410</strain>
    </source>
</reference>
<dbReference type="Gene3D" id="3.30.70.100">
    <property type="match status" value="1"/>
</dbReference>
<proteinExistence type="inferred from homology"/>
<dbReference type="AlphaFoldDB" id="A0A377J675"/>
<dbReference type="Pfam" id="PF00708">
    <property type="entry name" value="Acylphosphatase"/>
    <property type="match status" value="1"/>
</dbReference>
<dbReference type="InterPro" id="IPR001792">
    <property type="entry name" value="Acylphosphatase-like_dom"/>
</dbReference>
<dbReference type="InterPro" id="IPR029058">
    <property type="entry name" value="AB_hydrolase_fold"/>
</dbReference>
<accession>A0A377J675</accession>
<evidence type="ECO:0000256" key="2">
    <source>
        <dbReference type="ARBA" id="ARBA00012150"/>
    </source>
</evidence>
<dbReference type="InterPro" id="IPR020456">
    <property type="entry name" value="Acylphosphatase"/>
</dbReference>